<proteinExistence type="inferred from homology"/>
<dbReference type="GO" id="GO:0051225">
    <property type="term" value="P:spindle assembly"/>
    <property type="evidence" value="ECO:0007669"/>
    <property type="project" value="TreeGrafter"/>
</dbReference>
<evidence type="ECO:0000256" key="2">
    <source>
        <dbReference type="ARBA" id="ARBA00008468"/>
    </source>
</evidence>
<evidence type="ECO:0000259" key="8">
    <source>
        <dbReference type="Pfam" id="PF04130"/>
    </source>
</evidence>
<dbReference type="GO" id="GO:0005874">
    <property type="term" value="C:microtubule"/>
    <property type="evidence" value="ECO:0007669"/>
    <property type="project" value="UniProtKB-KW"/>
</dbReference>
<keyword evidence="4" id="KW-0963">Cytoplasm</keyword>
<dbReference type="GO" id="GO:0031122">
    <property type="term" value="P:cytoplasmic microtubule organization"/>
    <property type="evidence" value="ECO:0007669"/>
    <property type="project" value="TreeGrafter"/>
</dbReference>
<dbReference type="Gene3D" id="1.20.120.1900">
    <property type="entry name" value="Gamma-tubulin complex, C-terminal domain"/>
    <property type="match status" value="1"/>
</dbReference>
<keyword evidence="11" id="KW-1185">Reference proteome</keyword>
<name>A0AAD5XZP8_9FUNG</name>
<dbReference type="Pfam" id="PF17681">
    <property type="entry name" value="GCP_N_terminal"/>
    <property type="match status" value="1"/>
</dbReference>
<comment type="similarity">
    <text evidence="3">Belongs to the TUBGCP family.</text>
</comment>
<dbReference type="InterPro" id="IPR042241">
    <property type="entry name" value="GCP_C_sf"/>
</dbReference>
<feature type="coiled-coil region" evidence="7">
    <location>
        <begin position="866"/>
        <end position="903"/>
    </location>
</feature>
<dbReference type="Proteomes" id="UP001211065">
    <property type="component" value="Unassembled WGS sequence"/>
</dbReference>
<feature type="domain" description="Gamma tubulin complex component C-terminal" evidence="8">
    <location>
        <begin position="429"/>
        <end position="743"/>
    </location>
</feature>
<keyword evidence="6" id="KW-0206">Cytoskeleton</keyword>
<keyword evidence="5" id="KW-0493">Microtubule</keyword>
<dbReference type="InterPro" id="IPR040457">
    <property type="entry name" value="GCP_C"/>
</dbReference>
<comment type="subcellular location">
    <subcellularLocation>
        <location evidence="1">Cytoplasm</location>
        <location evidence="1">Cytoskeleton</location>
    </subcellularLocation>
</comment>
<dbReference type="GO" id="GO:0051011">
    <property type="term" value="F:microtubule minus-end binding"/>
    <property type="evidence" value="ECO:0007669"/>
    <property type="project" value="TreeGrafter"/>
</dbReference>
<evidence type="ECO:0000259" key="9">
    <source>
        <dbReference type="Pfam" id="PF17681"/>
    </source>
</evidence>
<dbReference type="GO" id="GO:0000922">
    <property type="term" value="C:spindle pole"/>
    <property type="evidence" value="ECO:0007669"/>
    <property type="project" value="InterPro"/>
</dbReference>
<dbReference type="PANTHER" id="PTHR19302">
    <property type="entry name" value="GAMMA TUBULIN COMPLEX PROTEIN"/>
    <property type="match status" value="1"/>
</dbReference>
<evidence type="ECO:0000256" key="4">
    <source>
        <dbReference type="ARBA" id="ARBA00022490"/>
    </source>
</evidence>
<feature type="domain" description="Gamma tubulin complex component protein N-terminal" evidence="9">
    <location>
        <begin position="163"/>
        <end position="425"/>
    </location>
</feature>
<dbReference type="Pfam" id="PF10046">
    <property type="entry name" value="BLOC1_2"/>
    <property type="match status" value="1"/>
</dbReference>
<dbReference type="GO" id="GO:0043015">
    <property type="term" value="F:gamma-tubulin binding"/>
    <property type="evidence" value="ECO:0007669"/>
    <property type="project" value="InterPro"/>
</dbReference>
<dbReference type="GO" id="GO:0000930">
    <property type="term" value="C:gamma-tubulin complex"/>
    <property type="evidence" value="ECO:0007669"/>
    <property type="project" value="UniProtKB-ARBA"/>
</dbReference>
<evidence type="ECO:0000313" key="10">
    <source>
        <dbReference type="EMBL" id="KAJ3220475.1"/>
    </source>
</evidence>
<organism evidence="10 11">
    <name type="scientific">Clydaea vesicula</name>
    <dbReference type="NCBI Taxonomy" id="447962"/>
    <lineage>
        <taxon>Eukaryota</taxon>
        <taxon>Fungi</taxon>
        <taxon>Fungi incertae sedis</taxon>
        <taxon>Chytridiomycota</taxon>
        <taxon>Chytridiomycota incertae sedis</taxon>
        <taxon>Chytridiomycetes</taxon>
        <taxon>Lobulomycetales</taxon>
        <taxon>Lobulomycetaceae</taxon>
        <taxon>Clydaea</taxon>
    </lineage>
</organism>
<dbReference type="InterPro" id="IPR041470">
    <property type="entry name" value="GCP_N"/>
</dbReference>
<dbReference type="InterPro" id="IPR019269">
    <property type="entry name" value="BLOC1_su2"/>
</dbReference>
<dbReference type="GO" id="GO:0007020">
    <property type="term" value="P:microtubule nucleation"/>
    <property type="evidence" value="ECO:0007669"/>
    <property type="project" value="InterPro"/>
</dbReference>
<evidence type="ECO:0000256" key="3">
    <source>
        <dbReference type="ARBA" id="ARBA00010337"/>
    </source>
</evidence>
<evidence type="ECO:0000256" key="5">
    <source>
        <dbReference type="ARBA" id="ARBA00022701"/>
    </source>
</evidence>
<sequence length="904" mass="105087">MMGDEVENNKIFLDLEEQNSILVQRLLELHSKTNSENFTKYCIRLLNSRFLPKNINFEDFKISISNINKSLLNLVSKLDKSSVNVLTFLLSLSKVDKSIANTPNFYFLNSLNKQTKINDVLKPLKRNESQNGVQNEVTDCKHNKATISTPFHNQLPSSEIISAMLYSFIGVDSSKIKENNIIGDLSTPVKLVICDLLQMSTTYKILKNFCDSKTENEGIIYQSLKAQISSQLNEYYRLIAVLEQNNKTEELSLRRLLVWTKQPLLRLQILLNYCDLIKTHRGGAFLSKLYRHRLHGNPVVSELSLIVLDNVSKPFFEMIKSWMYHGVVDDSNEEFFISVDLTLGVEEFWKNRDCVRNNMVPCFFSESLVKKSLNFIRYVCSDKTFSIQTLKNDAVFSYGKLLELTVFVEKVYKKTNKRLLELIYGKYKLFENLLALKKYLLLGQGDFIQHLLVDLESNLSKSAKLLFRHNLTGTLESAIRSSNAQYEDPDILSKLDIELSVMKSPVESGWDSFCLKYQLDSPLNTIITKSCMKVYTKLFLFLWKVKRVELSLNKSWCLNMRNRRSSNIEVEKHLHKCKLVCSEMIHFVYQLQYYFQCEVIESSWLELKTLMSRNVNGDYDYDYSMLIKIHSEVYLKSLVEKGLQGNKHRDILKKLKIIFDCILEFKIAHENLYHWCSEQVENGMEIEKFEYMNTLTSKFDSQIKENEHKMDNLNNSQENHSILKLSLISKQFRNEIHGLLNLLAIDQDINLREQRMNHSHQIDSNEDIFSSFPSLSPTPSLSSLITSENLNRKVALDLATDAIQLVNRNTKLSVSNSLKDLVTLENLTINSKEKLSSLNEKATEFIECANELNEIYNETEVFIHDITELEKQVTNLEQVAKEVDNYSKTLEDYFKRNMELKKKY</sequence>
<comment type="similarity">
    <text evidence="2">Belongs to the BLOC1S2 family.</text>
</comment>
<dbReference type="EMBL" id="JADGJW010000299">
    <property type="protein sequence ID" value="KAJ3220475.1"/>
    <property type="molecule type" value="Genomic_DNA"/>
</dbReference>
<dbReference type="InterPro" id="IPR007259">
    <property type="entry name" value="GCP"/>
</dbReference>
<dbReference type="GO" id="GO:0005816">
    <property type="term" value="C:spindle pole body"/>
    <property type="evidence" value="ECO:0007669"/>
    <property type="project" value="UniProtKB-ARBA"/>
</dbReference>
<dbReference type="GO" id="GO:0051321">
    <property type="term" value="P:meiotic cell cycle"/>
    <property type="evidence" value="ECO:0007669"/>
    <property type="project" value="TreeGrafter"/>
</dbReference>
<dbReference type="Pfam" id="PF04130">
    <property type="entry name" value="GCP_C_terminal"/>
    <property type="match status" value="1"/>
</dbReference>
<evidence type="ECO:0000256" key="1">
    <source>
        <dbReference type="ARBA" id="ARBA00004245"/>
    </source>
</evidence>
<evidence type="ECO:0000313" key="11">
    <source>
        <dbReference type="Proteomes" id="UP001211065"/>
    </source>
</evidence>
<evidence type="ECO:0000256" key="6">
    <source>
        <dbReference type="ARBA" id="ARBA00023212"/>
    </source>
</evidence>
<dbReference type="AlphaFoldDB" id="A0AAD5XZP8"/>
<keyword evidence="7" id="KW-0175">Coiled coil</keyword>
<comment type="caution">
    <text evidence="10">The sequence shown here is derived from an EMBL/GenBank/DDBJ whole genome shotgun (WGS) entry which is preliminary data.</text>
</comment>
<dbReference type="GO" id="GO:0000278">
    <property type="term" value="P:mitotic cell cycle"/>
    <property type="evidence" value="ECO:0007669"/>
    <property type="project" value="TreeGrafter"/>
</dbReference>
<gene>
    <name evidence="10" type="primary">TUBGCP3</name>
    <name evidence="10" type="ORF">HK099_004266</name>
</gene>
<reference evidence="10" key="1">
    <citation type="submission" date="2020-05" db="EMBL/GenBank/DDBJ databases">
        <title>Phylogenomic resolution of chytrid fungi.</title>
        <authorList>
            <person name="Stajich J.E."/>
            <person name="Amses K."/>
            <person name="Simmons R."/>
            <person name="Seto K."/>
            <person name="Myers J."/>
            <person name="Bonds A."/>
            <person name="Quandt C.A."/>
            <person name="Barry K."/>
            <person name="Liu P."/>
            <person name="Grigoriev I."/>
            <person name="Longcore J.E."/>
            <person name="James T.Y."/>
        </authorList>
    </citation>
    <scope>NUCLEOTIDE SEQUENCE</scope>
    <source>
        <strain evidence="10">JEL0476</strain>
    </source>
</reference>
<protein>
    <submittedName>
        <fullName evidence="10">Gamma-tubulin complex component 3</fullName>
    </submittedName>
</protein>
<dbReference type="PANTHER" id="PTHR19302:SF14">
    <property type="entry name" value="GAMMA-TUBULIN COMPLEX COMPONENT 3"/>
    <property type="match status" value="1"/>
</dbReference>
<evidence type="ECO:0000256" key="7">
    <source>
        <dbReference type="SAM" id="Coils"/>
    </source>
</evidence>
<accession>A0AAD5XZP8</accession>